<reference evidence="1" key="1">
    <citation type="submission" date="2022-01" db="EMBL/GenBank/DDBJ databases">
        <authorList>
            <person name="King R."/>
        </authorList>
    </citation>
    <scope>NUCLEOTIDE SEQUENCE</scope>
</reference>
<gene>
    <name evidence="1" type="ORF">NEZAVI_LOCUS11719</name>
</gene>
<proteinExistence type="predicted"/>
<evidence type="ECO:0000313" key="1">
    <source>
        <dbReference type="EMBL" id="CAH1403046.1"/>
    </source>
</evidence>
<protein>
    <submittedName>
        <fullName evidence="1">Uncharacterized protein</fullName>
    </submittedName>
</protein>
<name>A0A9P0MTS2_NEZVI</name>
<keyword evidence="2" id="KW-1185">Reference proteome</keyword>
<dbReference type="AlphaFoldDB" id="A0A9P0MTS2"/>
<evidence type="ECO:0000313" key="2">
    <source>
        <dbReference type="Proteomes" id="UP001152798"/>
    </source>
</evidence>
<organism evidence="1 2">
    <name type="scientific">Nezara viridula</name>
    <name type="common">Southern green stink bug</name>
    <name type="synonym">Cimex viridulus</name>
    <dbReference type="NCBI Taxonomy" id="85310"/>
    <lineage>
        <taxon>Eukaryota</taxon>
        <taxon>Metazoa</taxon>
        <taxon>Ecdysozoa</taxon>
        <taxon>Arthropoda</taxon>
        <taxon>Hexapoda</taxon>
        <taxon>Insecta</taxon>
        <taxon>Pterygota</taxon>
        <taxon>Neoptera</taxon>
        <taxon>Paraneoptera</taxon>
        <taxon>Hemiptera</taxon>
        <taxon>Heteroptera</taxon>
        <taxon>Panheteroptera</taxon>
        <taxon>Pentatomomorpha</taxon>
        <taxon>Pentatomoidea</taxon>
        <taxon>Pentatomidae</taxon>
        <taxon>Pentatominae</taxon>
        <taxon>Nezara</taxon>
    </lineage>
</organism>
<dbReference type="Proteomes" id="UP001152798">
    <property type="component" value="Chromosome 5"/>
</dbReference>
<accession>A0A9P0MTS2</accession>
<sequence>MVLYPICKHNETEFEALISARKNWVCLKCKKARKNIQTTDKCSSPPRSATQRPTVDASSQLLLSAIKDLTEEVKGLKVSLDANANEVKELKITLEKQASITFENAAKLDTIESLLEAQNSMIDGLFLENTTLNREGGTCQSEEQTDLEEAPACRFSGKVAVISEPVLEPVLVAWDKN</sequence>
<dbReference type="EMBL" id="OV725081">
    <property type="protein sequence ID" value="CAH1403046.1"/>
    <property type="molecule type" value="Genomic_DNA"/>
</dbReference>